<organism evidence="2 3">
    <name type="scientific">Crotalaria pallida</name>
    <name type="common">Smooth rattlebox</name>
    <name type="synonym">Crotalaria striata</name>
    <dbReference type="NCBI Taxonomy" id="3830"/>
    <lineage>
        <taxon>Eukaryota</taxon>
        <taxon>Viridiplantae</taxon>
        <taxon>Streptophyta</taxon>
        <taxon>Embryophyta</taxon>
        <taxon>Tracheophyta</taxon>
        <taxon>Spermatophyta</taxon>
        <taxon>Magnoliopsida</taxon>
        <taxon>eudicotyledons</taxon>
        <taxon>Gunneridae</taxon>
        <taxon>Pentapetalae</taxon>
        <taxon>rosids</taxon>
        <taxon>fabids</taxon>
        <taxon>Fabales</taxon>
        <taxon>Fabaceae</taxon>
        <taxon>Papilionoideae</taxon>
        <taxon>50 kb inversion clade</taxon>
        <taxon>genistoids sensu lato</taxon>
        <taxon>core genistoids</taxon>
        <taxon>Crotalarieae</taxon>
        <taxon>Crotalaria</taxon>
    </lineage>
</organism>
<feature type="transmembrane region" description="Helical" evidence="1">
    <location>
        <begin position="53"/>
        <end position="73"/>
    </location>
</feature>
<name>A0AAN9E9S5_CROPI</name>
<keyword evidence="1" id="KW-0812">Transmembrane</keyword>
<dbReference type="EMBL" id="JAYWIO010000008">
    <property type="protein sequence ID" value="KAK7245782.1"/>
    <property type="molecule type" value="Genomic_DNA"/>
</dbReference>
<comment type="caution">
    <text evidence="2">The sequence shown here is derived from an EMBL/GenBank/DDBJ whole genome shotgun (WGS) entry which is preliminary data.</text>
</comment>
<evidence type="ECO:0000256" key="1">
    <source>
        <dbReference type="SAM" id="Phobius"/>
    </source>
</evidence>
<reference evidence="2 3" key="1">
    <citation type="submission" date="2024-01" db="EMBL/GenBank/DDBJ databases">
        <title>The genomes of 5 underutilized Papilionoideae crops provide insights into root nodulation and disease resistanc.</title>
        <authorList>
            <person name="Yuan L."/>
        </authorList>
    </citation>
    <scope>NUCLEOTIDE SEQUENCE [LARGE SCALE GENOMIC DNA]</scope>
    <source>
        <strain evidence="2">ZHUSHIDOU_FW_LH</strain>
        <tissue evidence="2">Leaf</tissue>
    </source>
</reference>
<accession>A0AAN9E9S5</accession>
<sequence length="74" mass="8083">MYPPGSFGNMKRQLSDNVTLLTFDNNNSNFSLKTVATPFSLFSLSPPLHLTTFYFPLLILTSSSLSIATASFCG</sequence>
<keyword evidence="1" id="KW-1133">Transmembrane helix</keyword>
<gene>
    <name evidence="2" type="ORF">RIF29_40632</name>
</gene>
<keyword evidence="1" id="KW-0472">Membrane</keyword>
<dbReference type="Proteomes" id="UP001372338">
    <property type="component" value="Unassembled WGS sequence"/>
</dbReference>
<dbReference type="AlphaFoldDB" id="A0AAN9E9S5"/>
<evidence type="ECO:0000313" key="2">
    <source>
        <dbReference type="EMBL" id="KAK7245782.1"/>
    </source>
</evidence>
<evidence type="ECO:0000313" key="3">
    <source>
        <dbReference type="Proteomes" id="UP001372338"/>
    </source>
</evidence>
<proteinExistence type="predicted"/>
<protein>
    <submittedName>
        <fullName evidence="2">Uncharacterized protein</fullName>
    </submittedName>
</protein>
<keyword evidence="3" id="KW-1185">Reference proteome</keyword>